<dbReference type="Gene3D" id="1.20.1300.10">
    <property type="entry name" value="Fumarate reductase/succinate dehydrogenase, transmembrane subunit"/>
    <property type="match status" value="1"/>
</dbReference>
<protein>
    <submittedName>
        <fullName evidence="7">Succinate dehydrogenase, hydrophobic membrane anchor protein</fullName>
    </submittedName>
</protein>
<dbReference type="EMBL" id="JBAWKS010000002">
    <property type="protein sequence ID" value="MEI4551008.1"/>
    <property type="molecule type" value="Genomic_DNA"/>
</dbReference>
<evidence type="ECO:0000256" key="3">
    <source>
        <dbReference type="ARBA" id="ARBA00004141"/>
    </source>
</evidence>
<evidence type="ECO:0000313" key="7">
    <source>
        <dbReference type="EMBL" id="MEI4551008.1"/>
    </source>
</evidence>
<gene>
    <name evidence="7" type="primary">sdhD</name>
    <name evidence="7" type="ORF">WAE96_15155</name>
</gene>
<comment type="function">
    <text evidence="2">Membrane-anchoring subunit of succinate dehydrogenase (SDH).</text>
</comment>
<feature type="transmembrane region" description="Helical" evidence="6">
    <location>
        <begin position="58"/>
        <end position="77"/>
    </location>
</feature>
<dbReference type="RefSeq" id="WP_336436054.1">
    <property type="nucleotide sequence ID" value="NZ_JBAWKS010000002.1"/>
</dbReference>
<evidence type="ECO:0000256" key="5">
    <source>
        <dbReference type="ARBA" id="ARBA00022989"/>
    </source>
</evidence>
<dbReference type="SUPFAM" id="SSF81343">
    <property type="entry name" value="Fumarate reductase respiratory complex transmembrane subunits"/>
    <property type="match status" value="1"/>
</dbReference>
<dbReference type="PANTHER" id="PTHR38689">
    <property type="entry name" value="SUCCINATE DEHYDROGENASE HYDROPHOBIC MEMBRANE ANCHOR SUBUNIT"/>
    <property type="match status" value="1"/>
</dbReference>
<evidence type="ECO:0000256" key="2">
    <source>
        <dbReference type="ARBA" id="ARBA00004050"/>
    </source>
</evidence>
<name>A0ABU8EXV5_9GAMM</name>
<accession>A0ABU8EXV5</accession>
<evidence type="ECO:0000313" key="8">
    <source>
        <dbReference type="Proteomes" id="UP001382455"/>
    </source>
</evidence>
<dbReference type="NCBIfam" id="TIGR02968">
    <property type="entry name" value="succ_dehyd_anc"/>
    <property type="match status" value="1"/>
</dbReference>
<organism evidence="7 8">
    <name type="scientific">Pseudoalteromonas spongiae</name>
    <dbReference type="NCBI Taxonomy" id="298657"/>
    <lineage>
        <taxon>Bacteria</taxon>
        <taxon>Pseudomonadati</taxon>
        <taxon>Pseudomonadota</taxon>
        <taxon>Gammaproteobacteria</taxon>
        <taxon>Alteromonadales</taxon>
        <taxon>Pseudoalteromonadaceae</taxon>
        <taxon>Pseudoalteromonas</taxon>
    </lineage>
</organism>
<comment type="caution">
    <text evidence="7">The sequence shown here is derived from an EMBL/GenBank/DDBJ whole genome shotgun (WGS) entry which is preliminary data.</text>
</comment>
<keyword evidence="6" id="KW-0472">Membrane</keyword>
<sequence>MVSLNINRHGTKQWIFQRVANLLIVLLSLCFVFVFATFPVDDYASLTGLLNAHWFKVIASISLIVLSLNSMLAGWQIAGDYVKGSFVNYLFNTLCIVVSVMIAAFGNYIIWF</sequence>
<dbReference type="PANTHER" id="PTHR38689:SF1">
    <property type="entry name" value="SUCCINATE DEHYDROGENASE HYDROPHOBIC MEMBRANE ANCHOR SUBUNIT"/>
    <property type="match status" value="1"/>
</dbReference>
<dbReference type="InterPro" id="IPR034804">
    <property type="entry name" value="SQR/QFR_C/D"/>
</dbReference>
<proteinExistence type="predicted"/>
<evidence type="ECO:0000256" key="1">
    <source>
        <dbReference type="ARBA" id="ARBA00001971"/>
    </source>
</evidence>
<evidence type="ECO:0000256" key="4">
    <source>
        <dbReference type="ARBA" id="ARBA00022692"/>
    </source>
</evidence>
<evidence type="ECO:0000256" key="6">
    <source>
        <dbReference type="SAM" id="Phobius"/>
    </source>
</evidence>
<dbReference type="InterPro" id="IPR014312">
    <property type="entry name" value="Succ_DH_anchor"/>
</dbReference>
<keyword evidence="5 6" id="KW-1133">Transmembrane helix</keyword>
<feature type="transmembrane region" description="Helical" evidence="6">
    <location>
        <begin position="89"/>
        <end position="111"/>
    </location>
</feature>
<keyword evidence="4 6" id="KW-0812">Transmembrane</keyword>
<keyword evidence="8" id="KW-1185">Reference proteome</keyword>
<comment type="cofactor">
    <cofactor evidence="1">
        <name>heme</name>
        <dbReference type="ChEBI" id="CHEBI:30413"/>
    </cofactor>
</comment>
<feature type="transmembrane region" description="Helical" evidence="6">
    <location>
        <begin position="20"/>
        <end position="38"/>
    </location>
</feature>
<dbReference type="Proteomes" id="UP001382455">
    <property type="component" value="Unassembled WGS sequence"/>
</dbReference>
<reference evidence="7 8" key="1">
    <citation type="submission" date="2023-12" db="EMBL/GenBank/DDBJ databases">
        <title>Friends and Foes: Symbiotic and Algicidal bacterial influence on Karenia brevis blooms.</title>
        <authorList>
            <person name="Fei C."/>
            <person name="Mohamed A.R."/>
            <person name="Booker A."/>
            <person name="Arshad M."/>
            <person name="Klass S."/>
            <person name="Ahn S."/>
            <person name="Gilbert P.M."/>
            <person name="Heil C.A."/>
            <person name="Martinez J.M."/>
            <person name="Amin S.A."/>
        </authorList>
    </citation>
    <scope>NUCLEOTIDE SEQUENCE [LARGE SCALE GENOMIC DNA]</scope>
    <source>
        <strain evidence="7 8">CE15</strain>
    </source>
</reference>
<comment type="subcellular location">
    <subcellularLocation>
        <location evidence="3">Membrane</location>
        <topology evidence="3">Multi-pass membrane protein</topology>
    </subcellularLocation>
</comment>